<evidence type="ECO:0008006" key="4">
    <source>
        <dbReference type="Google" id="ProtNLM"/>
    </source>
</evidence>
<protein>
    <recommendedName>
        <fullName evidence="4">Glycosyltransferase RgtA/B/C/D-like domain-containing protein</fullName>
    </recommendedName>
</protein>
<keyword evidence="1" id="KW-1133">Transmembrane helix</keyword>
<accession>A0A1F7YJW2</accession>
<evidence type="ECO:0000313" key="2">
    <source>
        <dbReference type="EMBL" id="OGM27583.1"/>
    </source>
</evidence>
<feature type="transmembrane region" description="Helical" evidence="1">
    <location>
        <begin position="168"/>
        <end position="186"/>
    </location>
</feature>
<feature type="transmembrane region" description="Helical" evidence="1">
    <location>
        <begin position="7"/>
        <end position="27"/>
    </location>
</feature>
<proteinExistence type="predicted"/>
<evidence type="ECO:0000256" key="1">
    <source>
        <dbReference type="SAM" id="Phobius"/>
    </source>
</evidence>
<organism evidence="2 3">
    <name type="scientific">Candidatus Woesebacteria bacterium RIFCSPHIGHO2_01_FULL_40_22</name>
    <dbReference type="NCBI Taxonomy" id="1802499"/>
    <lineage>
        <taxon>Bacteria</taxon>
        <taxon>Candidatus Woeseibacteriota</taxon>
    </lineage>
</organism>
<dbReference type="EMBL" id="MGGL01000004">
    <property type="protein sequence ID" value="OGM27583.1"/>
    <property type="molecule type" value="Genomic_DNA"/>
</dbReference>
<reference evidence="2 3" key="1">
    <citation type="journal article" date="2016" name="Nat. Commun.">
        <title>Thousands of microbial genomes shed light on interconnected biogeochemical processes in an aquifer system.</title>
        <authorList>
            <person name="Anantharaman K."/>
            <person name="Brown C.T."/>
            <person name="Hug L.A."/>
            <person name="Sharon I."/>
            <person name="Castelle C.J."/>
            <person name="Probst A.J."/>
            <person name="Thomas B.C."/>
            <person name="Singh A."/>
            <person name="Wilkins M.J."/>
            <person name="Karaoz U."/>
            <person name="Brodie E.L."/>
            <person name="Williams K.H."/>
            <person name="Hubbard S.S."/>
            <person name="Banfield J.F."/>
        </authorList>
    </citation>
    <scope>NUCLEOTIDE SEQUENCE [LARGE SCALE GENOMIC DNA]</scope>
</reference>
<feature type="transmembrane region" description="Helical" evidence="1">
    <location>
        <begin position="265"/>
        <end position="285"/>
    </location>
</feature>
<feature type="transmembrane region" description="Helical" evidence="1">
    <location>
        <begin position="142"/>
        <end position="161"/>
    </location>
</feature>
<feature type="transmembrane region" description="Helical" evidence="1">
    <location>
        <begin position="349"/>
        <end position="376"/>
    </location>
</feature>
<keyword evidence="1" id="KW-0472">Membrane</keyword>
<feature type="transmembrane region" description="Helical" evidence="1">
    <location>
        <begin position="192"/>
        <end position="215"/>
    </location>
</feature>
<name>A0A1F7YJW2_9BACT</name>
<gene>
    <name evidence="2" type="ORF">A2628_02230</name>
</gene>
<feature type="transmembrane region" description="Helical" evidence="1">
    <location>
        <begin position="68"/>
        <end position="91"/>
    </location>
</feature>
<feature type="transmembrane region" description="Helical" evidence="1">
    <location>
        <begin position="227"/>
        <end position="245"/>
    </location>
</feature>
<dbReference type="AlphaFoldDB" id="A0A1F7YJW2"/>
<dbReference type="Proteomes" id="UP000179221">
    <property type="component" value="Unassembled WGS sequence"/>
</dbReference>
<evidence type="ECO:0000313" key="3">
    <source>
        <dbReference type="Proteomes" id="UP000179221"/>
    </source>
</evidence>
<feature type="transmembrane region" description="Helical" evidence="1">
    <location>
        <begin position="319"/>
        <end position="337"/>
    </location>
</feature>
<feature type="transmembrane region" description="Helical" evidence="1">
    <location>
        <begin position="112"/>
        <end position="130"/>
    </location>
</feature>
<feature type="transmembrane region" description="Helical" evidence="1">
    <location>
        <begin position="396"/>
        <end position="416"/>
    </location>
</feature>
<comment type="caution">
    <text evidence="2">The sequence shown here is derived from an EMBL/GenBank/DDBJ whole genome shotgun (WGS) entry which is preliminary data.</text>
</comment>
<sequence>MPLSKKYLFFVLALAFVLRLSLIFSAYHGDLNNNISWGGIALQRGLNGLYDKIPTGGWPYSQPNQPPLYILMFTALSGIWKVVYALALNLNDSFRFFPSAFIWFWEQRGMTLLVKLPSIFADLCIGWMIYRYIIHKTNKSRLAVLLSAIWLFNPLTWYNSAVWGQTDAIVNLFGLLAVFALLNNNLLRFALFFTLSFLFKASLAVFMPVLGMVAIMQKHKLNSWLKAIIMSLATVITIGIWFHPYSDFPMWFVKLYQDRILPGEIGFLTANAFNFWWLISPGRVLDSTQFLGISARTYGLMIFLMLVILAIYYLRKSLIPKNIFLLLAMSSLISFLFMTRIHPRYLYPFFPYATVTLAFLPTLITPYIILSLTHLANIYYLFWAPSFTSLENLYKNMLFMNIIAVINLLVFVFLFIKLNVLKLKRYNRG</sequence>
<keyword evidence="1" id="KW-0812">Transmembrane</keyword>
<feature type="transmembrane region" description="Helical" evidence="1">
    <location>
        <begin position="297"/>
        <end position="313"/>
    </location>
</feature>